<dbReference type="Proteomes" id="UP001652740">
    <property type="component" value="Unplaced"/>
</dbReference>
<protein>
    <submittedName>
        <fullName evidence="2">Uncharacterized protein LOC113516745</fullName>
    </submittedName>
</protein>
<dbReference type="AlphaFoldDB" id="A0A6J1WWI3"/>
<dbReference type="OrthoDB" id="412981at2759"/>
<organism evidence="1 2">
    <name type="scientific">Galleria mellonella</name>
    <name type="common">Greater wax moth</name>
    <dbReference type="NCBI Taxonomy" id="7137"/>
    <lineage>
        <taxon>Eukaryota</taxon>
        <taxon>Metazoa</taxon>
        <taxon>Ecdysozoa</taxon>
        <taxon>Arthropoda</taxon>
        <taxon>Hexapoda</taxon>
        <taxon>Insecta</taxon>
        <taxon>Pterygota</taxon>
        <taxon>Neoptera</taxon>
        <taxon>Endopterygota</taxon>
        <taxon>Lepidoptera</taxon>
        <taxon>Glossata</taxon>
        <taxon>Ditrysia</taxon>
        <taxon>Pyraloidea</taxon>
        <taxon>Pyralidae</taxon>
        <taxon>Galleriinae</taxon>
        <taxon>Galleria</taxon>
    </lineage>
</organism>
<gene>
    <name evidence="2" type="primary">LOC113516745</name>
</gene>
<evidence type="ECO:0000313" key="2">
    <source>
        <dbReference type="RefSeq" id="XP_026757014.1"/>
    </source>
</evidence>
<keyword evidence="1" id="KW-1185">Reference proteome</keyword>
<name>A0A6J1WWI3_GALME</name>
<dbReference type="InParanoid" id="A0A6J1WWI3"/>
<dbReference type="KEGG" id="gmw:113516745"/>
<sequence length="196" mass="22067">MIVLLTCHQRIFPSPLSLRGQSIKSKHTVRYLGVEMHRPLRITPLVDYAVTGEDCACHVATGFTKDKLSLGTKAILYKTYIHSRITYASPVCCALCSAIQRRRMQVQQNIALRLFADTERYIHNDGIAQFFGVPSLEDFVRQLARSMFNRADDGYHSHLRDLNPFNTCPHVAMPALPVCSLLRVHTGQRLTGPATT</sequence>
<evidence type="ECO:0000313" key="1">
    <source>
        <dbReference type="Proteomes" id="UP001652740"/>
    </source>
</evidence>
<proteinExistence type="predicted"/>
<accession>A0A6J1WWI3</accession>
<reference evidence="2" key="1">
    <citation type="submission" date="2025-08" db="UniProtKB">
        <authorList>
            <consortium name="RefSeq"/>
        </authorList>
    </citation>
    <scope>IDENTIFICATION</scope>
    <source>
        <tissue evidence="2">Whole larvae</tissue>
    </source>
</reference>
<dbReference type="RefSeq" id="XP_026757014.1">
    <property type="nucleotide sequence ID" value="XM_026901213.1"/>
</dbReference>
<dbReference type="GeneID" id="113516745"/>